<accession>A0A9N9RT98</accession>
<name>A0A9N9RT98_9DIPT</name>
<dbReference type="EMBL" id="OU895878">
    <property type="protein sequence ID" value="CAG9802891.1"/>
    <property type="molecule type" value="Genomic_DNA"/>
</dbReference>
<dbReference type="Proteomes" id="UP001153620">
    <property type="component" value="Chromosome 2"/>
</dbReference>
<dbReference type="SMART" id="SM00952">
    <property type="entry name" value="RAP"/>
    <property type="match status" value="1"/>
</dbReference>
<dbReference type="AlphaFoldDB" id="A0A9N9RT98"/>
<keyword evidence="3" id="KW-1185">Reference proteome</keyword>
<reference evidence="2" key="2">
    <citation type="submission" date="2022-10" db="EMBL/GenBank/DDBJ databases">
        <authorList>
            <consortium name="ENA_rothamsted_submissions"/>
            <consortium name="culmorum"/>
            <person name="King R."/>
        </authorList>
    </citation>
    <scope>NUCLEOTIDE SEQUENCE</scope>
</reference>
<protein>
    <recommendedName>
        <fullName evidence="1">RAP domain-containing protein</fullName>
    </recommendedName>
</protein>
<organism evidence="2 3">
    <name type="scientific">Chironomus riparius</name>
    <dbReference type="NCBI Taxonomy" id="315576"/>
    <lineage>
        <taxon>Eukaryota</taxon>
        <taxon>Metazoa</taxon>
        <taxon>Ecdysozoa</taxon>
        <taxon>Arthropoda</taxon>
        <taxon>Hexapoda</taxon>
        <taxon>Insecta</taxon>
        <taxon>Pterygota</taxon>
        <taxon>Neoptera</taxon>
        <taxon>Endopterygota</taxon>
        <taxon>Diptera</taxon>
        <taxon>Nematocera</taxon>
        <taxon>Chironomoidea</taxon>
        <taxon>Chironomidae</taxon>
        <taxon>Chironominae</taxon>
        <taxon>Chironomus</taxon>
    </lineage>
</organism>
<feature type="domain" description="RAP" evidence="1">
    <location>
        <begin position="572"/>
        <end position="629"/>
    </location>
</feature>
<dbReference type="OrthoDB" id="10064757at2759"/>
<dbReference type="InterPro" id="IPR013584">
    <property type="entry name" value="RAP"/>
</dbReference>
<sequence length="639" mass="75768">MLCLKRNFNRIIRLSRHNLPQQQLQHWRWVSSIPETKIVRGRESQFISQFVPHYGQKDKFILNQNIFKLEDDYKEKTADQISDVFEELSYDCEQTESSLTEGKYDKIIDAVIQKLPEMNDDQVVKVLVDLYRFPQLDYKSSKYHELWNAIDSECWERSRHWRYQQLLKVMNAWYRIGITKNSKFNHKALMKLSRRLDELPPRVLIEMMFYQSIIRHKDVPMYYVESRLEKILDDLTIDELGIVCLAFFKTESKLINGALMNRIYRRVIDEIDDLKDITFANILKTLRYSSKPSHCIYMNELFEKLLPIIDRFGTLTCLHIALLGTNLQNCNKDLIEKIVHKYNQEVTTVRLKDLDRISLVIALFDIQTESGIEMEFLRNVLEELKKRVDEIVRHPRCFTSTVHYLAMKGIYNIELIQAALKESFVTFAYGKNYFAYSREILCIDGFTKINLKDIYKGPQLSDKIRKGIATFSSHYIPYRGQPYKLTHGDKLLLDVQELSEIKYGKNILTQAIPHFERPDILYCFDENRKSVTEDLLDIFPPRDEHPGVVFSKEHLLSQKPQFADNMDRYKMIAIVIGGWNFYLRETRQPTGVLRLKLDQLRLIGYTPILIYWHNWANKPLSYREELLDEKINEAFSQDK</sequence>
<gene>
    <name evidence="2" type="ORF">CHIRRI_LOCUS5796</name>
</gene>
<reference evidence="2" key="1">
    <citation type="submission" date="2022-01" db="EMBL/GenBank/DDBJ databases">
        <authorList>
            <person name="King R."/>
        </authorList>
    </citation>
    <scope>NUCLEOTIDE SEQUENCE</scope>
</reference>
<evidence type="ECO:0000313" key="3">
    <source>
        <dbReference type="Proteomes" id="UP001153620"/>
    </source>
</evidence>
<evidence type="ECO:0000313" key="2">
    <source>
        <dbReference type="EMBL" id="CAG9802891.1"/>
    </source>
</evidence>
<dbReference type="PROSITE" id="PS51286">
    <property type="entry name" value="RAP"/>
    <property type="match status" value="1"/>
</dbReference>
<evidence type="ECO:0000259" key="1">
    <source>
        <dbReference type="PROSITE" id="PS51286"/>
    </source>
</evidence>
<proteinExistence type="predicted"/>